<protein>
    <submittedName>
        <fullName evidence="2">Uncharacterized protein</fullName>
    </submittedName>
</protein>
<comment type="caution">
    <text evidence="2">The sequence shown here is derived from an EMBL/GenBank/DDBJ whole genome shotgun (WGS) entry which is preliminary data.</text>
</comment>
<dbReference type="EMBL" id="JAAKZH010000005">
    <property type="protein sequence ID" value="NGO65449.1"/>
    <property type="molecule type" value="Genomic_DNA"/>
</dbReference>
<proteinExistence type="predicted"/>
<evidence type="ECO:0000313" key="3">
    <source>
        <dbReference type="Proteomes" id="UP000477849"/>
    </source>
</evidence>
<feature type="chain" id="PRO_5027115796" evidence="1">
    <location>
        <begin position="23"/>
        <end position="165"/>
    </location>
</feature>
<organism evidence="2 3">
    <name type="scientific">Rhizobium daejeonense</name>
    <dbReference type="NCBI Taxonomy" id="240521"/>
    <lineage>
        <taxon>Bacteria</taxon>
        <taxon>Pseudomonadati</taxon>
        <taxon>Pseudomonadota</taxon>
        <taxon>Alphaproteobacteria</taxon>
        <taxon>Hyphomicrobiales</taxon>
        <taxon>Rhizobiaceae</taxon>
        <taxon>Rhizobium/Agrobacterium group</taxon>
        <taxon>Rhizobium</taxon>
    </lineage>
</organism>
<name>A0A6M1S2F7_9HYPH</name>
<gene>
    <name evidence="2" type="ORF">G6N76_17395</name>
</gene>
<dbReference type="RefSeq" id="WP_163902006.1">
    <property type="nucleotide sequence ID" value="NZ_CP048427.1"/>
</dbReference>
<evidence type="ECO:0000256" key="1">
    <source>
        <dbReference type="SAM" id="SignalP"/>
    </source>
</evidence>
<reference evidence="2 3" key="1">
    <citation type="submission" date="2020-02" db="EMBL/GenBank/DDBJ databases">
        <title>Genome sequence of the type strain CCBAU10050 of Rhizobium daejeonense.</title>
        <authorList>
            <person name="Gao J."/>
            <person name="Sun J."/>
        </authorList>
    </citation>
    <scope>NUCLEOTIDE SEQUENCE [LARGE SCALE GENOMIC DNA]</scope>
    <source>
        <strain evidence="2 3">CCBAU10050</strain>
    </source>
</reference>
<sequence>MKRSLVASLSLAVLGLFAPAVADDCRIERAVYAEGETGLELRFRPGSGENTPVSHKFEVRSEKAGLKLDGHVMYDGEIARPVGMAMNNCPEGDVTGADLAACTVWQGIVYAVDGQGNVDLLPPEGAEAPKTLLLPGFGAAFKMSAVGDKVEAMPWDGFSFKECAP</sequence>
<accession>A0A6M1S2F7</accession>
<evidence type="ECO:0000313" key="2">
    <source>
        <dbReference type="EMBL" id="NGO65449.1"/>
    </source>
</evidence>
<keyword evidence="3" id="KW-1185">Reference proteome</keyword>
<feature type="signal peptide" evidence="1">
    <location>
        <begin position="1"/>
        <end position="22"/>
    </location>
</feature>
<keyword evidence="1" id="KW-0732">Signal</keyword>
<dbReference type="AlphaFoldDB" id="A0A6M1S2F7"/>
<dbReference type="Proteomes" id="UP000477849">
    <property type="component" value="Unassembled WGS sequence"/>
</dbReference>